<reference evidence="3 4" key="1">
    <citation type="submission" date="2024-01" db="EMBL/GenBank/DDBJ databases">
        <title>A draft genome for the cacao thread blight pathogen Marasmiellus scandens.</title>
        <authorList>
            <person name="Baruah I.K."/>
            <person name="Leung J."/>
            <person name="Bukari Y."/>
            <person name="Amoako-Attah I."/>
            <person name="Meinhardt L.W."/>
            <person name="Bailey B.A."/>
            <person name="Cohen S.P."/>
        </authorList>
    </citation>
    <scope>NUCLEOTIDE SEQUENCE [LARGE SCALE GENOMIC DNA]</scope>
    <source>
        <strain evidence="3 4">GH-19</strain>
    </source>
</reference>
<feature type="signal peptide" evidence="2">
    <location>
        <begin position="1"/>
        <end position="23"/>
    </location>
</feature>
<dbReference type="Proteomes" id="UP001498398">
    <property type="component" value="Unassembled WGS sequence"/>
</dbReference>
<evidence type="ECO:0000256" key="1">
    <source>
        <dbReference type="SAM" id="MobiDB-lite"/>
    </source>
</evidence>
<dbReference type="EMBL" id="JBANRG010000001">
    <property type="protein sequence ID" value="KAK7472714.1"/>
    <property type="molecule type" value="Genomic_DNA"/>
</dbReference>
<name>A0ABR1K7U2_9AGAR</name>
<keyword evidence="2" id="KW-0732">Signal</keyword>
<comment type="caution">
    <text evidence="3">The sequence shown here is derived from an EMBL/GenBank/DDBJ whole genome shotgun (WGS) entry which is preliminary data.</text>
</comment>
<evidence type="ECO:0000313" key="3">
    <source>
        <dbReference type="EMBL" id="KAK7472714.1"/>
    </source>
</evidence>
<keyword evidence="4" id="KW-1185">Reference proteome</keyword>
<evidence type="ECO:0000256" key="2">
    <source>
        <dbReference type="SAM" id="SignalP"/>
    </source>
</evidence>
<proteinExistence type="predicted"/>
<protein>
    <submittedName>
        <fullName evidence="3">Uncharacterized protein</fullName>
    </submittedName>
</protein>
<accession>A0ABR1K7U2</accession>
<feature type="region of interest" description="Disordered" evidence="1">
    <location>
        <begin position="72"/>
        <end position="140"/>
    </location>
</feature>
<organism evidence="3 4">
    <name type="scientific">Marasmiellus scandens</name>
    <dbReference type="NCBI Taxonomy" id="2682957"/>
    <lineage>
        <taxon>Eukaryota</taxon>
        <taxon>Fungi</taxon>
        <taxon>Dikarya</taxon>
        <taxon>Basidiomycota</taxon>
        <taxon>Agaricomycotina</taxon>
        <taxon>Agaricomycetes</taxon>
        <taxon>Agaricomycetidae</taxon>
        <taxon>Agaricales</taxon>
        <taxon>Marasmiineae</taxon>
        <taxon>Omphalotaceae</taxon>
        <taxon>Marasmiellus</taxon>
    </lineage>
</organism>
<feature type="compositionally biased region" description="Low complexity" evidence="1">
    <location>
        <begin position="81"/>
        <end position="140"/>
    </location>
</feature>
<evidence type="ECO:0000313" key="4">
    <source>
        <dbReference type="Proteomes" id="UP001498398"/>
    </source>
</evidence>
<sequence>MLVISKICPVLSIYLIRLVVVTAAPDGHNDTRPIGEILSSILHGTSSEATTASTDSQTSQSVSGLMTIVGGSTLVLDPHGTPTTIGSSSASGTSSSSTSDSTSTTSNATLDTSSQSSISTSASNSSSSSTSTSSSATPSS</sequence>
<gene>
    <name evidence="3" type="ORF">VKT23_000825</name>
</gene>
<feature type="chain" id="PRO_5045515489" evidence="2">
    <location>
        <begin position="24"/>
        <end position="140"/>
    </location>
</feature>